<name>A0A9W7SR41_9PEZI</name>
<accession>A0A9W7SR41</accession>
<comment type="caution">
    <text evidence="1">The sequence shown here is derived from an EMBL/GenBank/DDBJ whole genome shotgun (WGS) entry which is preliminary data.</text>
</comment>
<reference evidence="1 2" key="2">
    <citation type="journal article" date="2021" name="Curr. Genet.">
        <title>Genetic response to nitrogen starvation in the aggressive Eucalyptus foliar pathogen Teratosphaeria destructans.</title>
        <authorList>
            <person name="Havenga M."/>
            <person name="Wingfield B.D."/>
            <person name="Wingfield M.J."/>
            <person name="Dreyer L.L."/>
            <person name="Roets F."/>
            <person name="Aylward J."/>
        </authorList>
    </citation>
    <scope>NUCLEOTIDE SEQUENCE [LARGE SCALE GENOMIC DNA]</scope>
    <source>
        <strain evidence="1">CMW44962</strain>
    </source>
</reference>
<gene>
    <name evidence="1" type="ORF">Tdes44962_MAKER09820</name>
</gene>
<dbReference type="AlphaFoldDB" id="A0A9W7SR41"/>
<keyword evidence="2" id="KW-1185">Reference proteome</keyword>
<proteinExistence type="predicted"/>
<dbReference type="EMBL" id="RIBY02001906">
    <property type="protein sequence ID" value="KAH9827165.1"/>
    <property type="molecule type" value="Genomic_DNA"/>
</dbReference>
<evidence type="ECO:0000313" key="2">
    <source>
        <dbReference type="Proteomes" id="UP001138500"/>
    </source>
</evidence>
<sequence length="88" mass="10113">MVKRSNPNASRTRTLDNNTVQKILYGKKDGKLLAIKIATMFKGMKQGSIKQANIDGEDEKEYEDDNDNFYLAILRFAYKMKECIENST</sequence>
<dbReference type="Proteomes" id="UP001138500">
    <property type="component" value="Unassembled WGS sequence"/>
</dbReference>
<evidence type="ECO:0000313" key="1">
    <source>
        <dbReference type="EMBL" id="KAH9827165.1"/>
    </source>
</evidence>
<organism evidence="1 2">
    <name type="scientific">Teratosphaeria destructans</name>
    <dbReference type="NCBI Taxonomy" id="418781"/>
    <lineage>
        <taxon>Eukaryota</taxon>
        <taxon>Fungi</taxon>
        <taxon>Dikarya</taxon>
        <taxon>Ascomycota</taxon>
        <taxon>Pezizomycotina</taxon>
        <taxon>Dothideomycetes</taxon>
        <taxon>Dothideomycetidae</taxon>
        <taxon>Mycosphaerellales</taxon>
        <taxon>Teratosphaeriaceae</taxon>
        <taxon>Teratosphaeria</taxon>
    </lineage>
</organism>
<reference evidence="1 2" key="1">
    <citation type="journal article" date="2018" name="IMA Fungus">
        <title>IMA Genome-F 10: Nine draft genome sequences of Claviceps purpurea s.lat., including C. arundinis, C. humidiphila, and C. cf. spartinae, pseudomolecules for the pitch canker pathogen Fusarium circinatum, draft genome of Davidsoniella eucalypti, Grosmannia galeiformis, Quambalaria eucalypti, and Teratosphaeria destructans.</title>
        <authorList>
            <person name="Wingfield B.D."/>
            <person name="Liu M."/>
            <person name="Nguyen H.D."/>
            <person name="Lane F.A."/>
            <person name="Morgan S.W."/>
            <person name="De Vos L."/>
            <person name="Wilken P.M."/>
            <person name="Duong T.A."/>
            <person name="Aylward J."/>
            <person name="Coetzee M.P."/>
            <person name="Dadej K."/>
            <person name="De Beer Z.W."/>
            <person name="Findlay W."/>
            <person name="Havenga M."/>
            <person name="Kolarik M."/>
            <person name="Menzies J.G."/>
            <person name="Naidoo K."/>
            <person name="Pochopski O."/>
            <person name="Shoukouhi P."/>
            <person name="Santana Q.C."/>
            <person name="Seifert K.A."/>
            <person name="Soal N."/>
            <person name="Steenkamp E.T."/>
            <person name="Tatham C.T."/>
            <person name="van der Nest M.A."/>
            <person name="Wingfield M.J."/>
        </authorList>
    </citation>
    <scope>NUCLEOTIDE SEQUENCE [LARGE SCALE GENOMIC DNA]</scope>
    <source>
        <strain evidence="1">CMW44962</strain>
    </source>
</reference>
<protein>
    <submittedName>
        <fullName evidence="1">Uncharacterized protein</fullName>
    </submittedName>
</protein>